<dbReference type="InterPro" id="IPR014825">
    <property type="entry name" value="DNA_alkylation"/>
</dbReference>
<dbReference type="AlphaFoldDB" id="A0A9D1I321"/>
<proteinExistence type="predicted"/>
<sequence length="237" mass="28219">MKNIKAEDIRKGLMELRDEKYREFHSGLVPGEDKIIGIRIPVIRKYARELLKEYHKDVDLLLENTGVEYYEEKVLKGMLIGMEKKGAEQLLKRIEYFVPLIDSWAVCDTFCAGLKETAKYREEVYGLLEKYMDSGREFYVRFGLVMLLDYYVDEEYLERIFQWTEKAELKDYYAAMGAAWLISVCFVKFYDRTLEFMKTAQLDTFTYNKALQKARESFRLSEEQKRELKEIKRKAGE</sequence>
<dbReference type="Pfam" id="PF08713">
    <property type="entry name" value="DNA_alkylation"/>
    <property type="match status" value="1"/>
</dbReference>
<comment type="caution">
    <text evidence="1">The sequence shown here is derived from an EMBL/GenBank/DDBJ whole genome shotgun (WGS) entry which is preliminary data.</text>
</comment>
<dbReference type="Gene3D" id="1.25.10.90">
    <property type="match status" value="1"/>
</dbReference>
<evidence type="ECO:0000313" key="1">
    <source>
        <dbReference type="EMBL" id="HIU26010.1"/>
    </source>
</evidence>
<reference evidence="1" key="2">
    <citation type="journal article" date="2021" name="PeerJ">
        <title>Extensive microbial diversity within the chicken gut microbiome revealed by metagenomics and culture.</title>
        <authorList>
            <person name="Gilroy R."/>
            <person name="Ravi A."/>
            <person name="Getino M."/>
            <person name="Pursley I."/>
            <person name="Horton D.L."/>
            <person name="Alikhan N.F."/>
            <person name="Baker D."/>
            <person name="Gharbi K."/>
            <person name="Hall N."/>
            <person name="Watson M."/>
            <person name="Adriaenssens E.M."/>
            <person name="Foster-Nyarko E."/>
            <person name="Jarju S."/>
            <person name="Secka A."/>
            <person name="Antonio M."/>
            <person name="Oren A."/>
            <person name="Chaudhuri R.R."/>
            <person name="La Ragione R."/>
            <person name="Hildebrand F."/>
            <person name="Pallen M.J."/>
        </authorList>
    </citation>
    <scope>NUCLEOTIDE SEQUENCE</scope>
    <source>
        <strain evidence="1">ChiHcec3-6078</strain>
    </source>
</reference>
<dbReference type="PANTHER" id="PTHR34070:SF1">
    <property type="entry name" value="DNA ALKYLATION REPAIR PROTEIN"/>
    <property type="match status" value="1"/>
</dbReference>
<dbReference type="EMBL" id="DVMP01000108">
    <property type="protein sequence ID" value="HIU26010.1"/>
    <property type="molecule type" value="Genomic_DNA"/>
</dbReference>
<organism evidence="1 2">
    <name type="scientific">Candidatus Allocopromorpha excrementigallinarum</name>
    <dbReference type="NCBI Taxonomy" id="2840742"/>
    <lineage>
        <taxon>Bacteria</taxon>
        <taxon>Bacillati</taxon>
        <taxon>Bacillota</taxon>
        <taxon>Clostridia</taxon>
        <taxon>Eubacteriales</taxon>
        <taxon>Eubacteriaceae</taxon>
        <taxon>Eubacteriaceae incertae sedis</taxon>
        <taxon>Candidatus Allocopromorpha</taxon>
    </lineage>
</organism>
<dbReference type="Proteomes" id="UP000824090">
    <property type="component" value="Unassembled WGS sequence"/>
</dbReference>
<accession>A0A9D1I321</accession>
<protein>
    <submittedName>
        <fullName evidence="1">DNA alkylation repair protein</fullName>
    </submittedName>
</protein>
<dbReference type="SUPFAM" id="SSF48371">
    <property type="entry name" value="ARM repeat"/>
    <property type="match status" value="1"/>
</dbReference>
<name>A0A9D1I321_9FIRM</name>
<evidence type="ECO:0000313" key="2">
    <source>
        <dbReference type="Proteomes" id="UP000824090"/>
    </source>
</evidence>
<reference evidence="1" key="1">
    <citation type="submission" date="2020-10" db="EMBL/GenBank/DDBJ databases">
        <authorList>
            <person name="Gilroy R."/>
        </authorList>
    </citation>
    <scope>NUCLEOTIDE SEQUENCE</scope>
    <source>
        <strain evidence="1">ChiHcec3-6078</strain>
    </source>
</reference>
<dbReference type="InterPro" id="IPR016024">
    <property type="entry name" value="ARM-type_fold"/>
</dbReference>
<dbReference type="PANTHER" id="PTHR34070">
    <property type="entry name" value="ARMADILLO-TYPE FOLD"/>
    <property type="match status" value="1"/>
</dbReference>
<gene>
    <name evidence="1" type="ORF">IAC50_05900</name>
</gene>
<dbReference type="CDD" id="cd06561">
    <property type="entry name" value="AlkD_like"/>
    <property type="match status" value="1"/>
</dbReference>